<dbReference type="EMBL" id="CP031165">
    <property type="protein sequence ID" value="AXV06448.1"/>
    <property type="molecule type" value="Genomic_DNA"/>
</dbReference>
<dbReference type="Proteomes" id="UP000264006">
    <property type="component" value="Chromosome"/>
</dbReference>
<dbReference type="PANTHER" id="PTHR33317:SF4">
    <property type="entry name" value="POLYNUCLEOTIDYL TRANSFERASE, RIBONUCLEASE H-LIKE SUPERFAMILY PROTEIN"/>
    <property type="match status" value="1"/>
</dbReference>
<dbReference type="InterPro" id="IPR006641">
    <property type="entry name" value="YqgF/RNaseH-like_dom"/>
</dbReference>
<proteinExistence type="inferred from homology"/>
<dbReference type="GO" id="GO:0005829">
    <property type="term" value="C:cytosol"/>
    <property type="evidence" value="ECO:0007669"/>
    <property type="project" value="TreeGrafter"/>
</dbReference>
<evidence type="ECO:0000256" key="5">
    <source>
        <dbReference type="HAMAP-Rule" id="MF_00651"/>
    </source>
</evidence>
<comment type="function">
    <text evidence="5">Could be a nuclease involved in processing of the 5'-end of pre-16S rRNA.</text>
</comment>
<dbReference type="CDD" id="cd16964">
    <property type="entry name" value="YqgF"/>
    <property type="match status" value="1"/>
</dbReference>
<dbReference type="SMART" id="SM00732">
    <property type="entry name" value="YqgFc"/>
    <property type="match status" value="1"/>
</dbReference>
<dbReference type="RefSeq" id="WP_114591100.1">
    <property type="nucleotide sequence ID" value="NZ_CAXIBR010000012.1"/>
</dbReference>
<evidence type="ECO:0000313" key="7">
    <source>
        <dbReference type="EMBL" id="AXV06448.1"/>
    </source>
</evidence>
<dbReference type="KEGG" id="euz:DVS28_a1757"/>
<evidence type="ECO:0000256" key="1">
    <source>
        <dbReference type="ARBA" id="ARBA00022490"/>
    </source>
</evidence>
<dbReference type="Pfam" id="PF03652">
    <property type="entry name" value="RuvX"/>
    <property type="match status" value="1"/>
</dbReference>
<name>A0A346XW51_9ACTN</name>
<dbReference type="InterPro" id="IPR012337">
    <property type="entry name" value="RNaseH-like_sf"/>
</dbReference>
<comment type="subcellular location">
    <subcellularLocation>
        <location evidence="5">Cytoplasm</location>
    </subcellularLocation>
</comment>
<dbReference type="OrthoDB" id="9790539at2"/>
<dbReference type="GO" id="GO:0016788">
    <property type="term" value="F:hydrolase activity, acting on ester bonds"/>
    <property type="evidence" value="ECO:0007669"/>
    <property type="project" value="UniProtKB-UniRule"/>
</dbReference>
<evidence type="ECO:0000256" key="4">
    <source>
        <dbReference type="ARBA" id="ARBA00022801"/>
    </source>
</evidence>
<dbReference type="EC" id="3.1.-.-" evidence="5"/>
<dbReference type="SUPFAM" id="SSF53098">
    <property type="entry name" value="Ribonuclease H-like"/>
    <property type="match status" value="1"/>
</dbReference>
<protein>
    <recommendedName>
        <fullName evidence="5">Putative pre-16S rRNA nuclease</fullName>
        <ecNumber evidence="5">3.1.-.-</ecNumber>
    </recommendedName>
</protein>
<evidence type="ECO:0000256" key="2">
    <source>
        <dbReference type="ARBA" id="ARBA00022517"/>
    </source>
</evidence>
<gene>
    <name evidence="7" type="ORF">DVS28_a1757</name>
</gene>
<reference evidence="7 8" key="1">
    <citation type="submission" date="2018-09" db="EMBL/GenBank/DDBJ databases">
        <title>Complete genome sequence of Euzebya sp. DY32-46 isolated from seawater of Pacific Ocean.</title>
        <authorList>
            <person name="Xu L."/>
            <person name="Wu Y.-H."/>
            <person name="Xu X.-W."/>
        </authorList>
    </citation>
    <scope>NUCLEOTIDE SEQUENCE [LARGE SCALE GENOMIC DNA]</scope>
    <source>
        <strain evidence="7 8">DY32-46</strain>
    </source>
</reference>
<dbReference type="HAMAP" id="MF_00651">
    <property type="entry name" value="Nuclease_YqgF"/>
    <property type="match status" value="1"/>
</dbReference>
<dbReference type="InterPro" id="IPR037027">
    <property type="entry name" value="YqgF/RNaseH-like_dom_sf"/>
</dbReference>
<organism evidence="7 8">
    <name type="scientific">Euzebya pacifica</name>
    <dbReference type="NCBI Taxonomy" id="1608957"/>
    <lineage>
        <taxon>Bacteria</taxon>
        <taxon>Bacillati</taxon>
        <taxon>Actinomycetota</taxon>
        <taxon>Nitriliruptoria</taxon>
        <taxon>Euzebyales</taxon>
    </lineage>
</organism>
<dbReference type="GO" id="GO:0000967">
    <property type="term" value="P:rRNA 5'-end processing"/>
    <property type="evidence" value="ECO:0007669"/>
    <property type="project" value="UniProtKB-UniRule"/>
</dbReference>
<keyword evidence="3 5" id="KW-0540">Nuclease</keyword>
<accession>A0A346XW51</accession>
<dbReference type="Gene3D" id="3.30.420.140">
    <property type="entry name" value="YqgF/RNase H-like domain"/>
    <property type="match status" value="1"/>
</dbReference>
<dbReference type="AlphaFoldDB" id="A0A346XW51"/>
<sequence length="138" mass="14492">MSARPGRVLGVDPGTKRVGLAVSDPDRLLATPHDTVAGGKGAARRVKDAHETLGCVAVVVGLPRSLAGRDTDSTRMARALADELTALGLEVHLHDERLTSVQADRALRSSGRNARSGKAVKDQVAASLLLQAWLDATR</sequence>
<dbReference type="GO" id="GO:0004518">
    <property type="term" value="F:nuclease activity"/>
    <property type="evidence" value="ECO:0007669"/>
    <property type="project" value="UniProtKB-KW"/>
</dbReference>
<comment type="similarity">
    <text evidence="5">Belongs to the YqgF HJR family.</text>
</comment>
<evidence type="ECO:0000256" key="3">
    <source>
        <dbReference type="ARBA" id="ARBA00022722"/>
    </source>
</evidence>
<keyword evidence="4 5" id="KW-0378">Hydrolase</keyword>
<keyword evidence="1 5" id="KW-0963">Cytoplasm</keyword>
<dbReference type="NCBIfam" id="TIGR00250">
    <property type="entry name" value="RNAse_H_YqgF"/>
    <property type="match status" value="1"/>
</dbReference>
<evidence type="ECO:0000259" key="6">
    <source>
        <dbReference type="SMART" id="SM00732"/>
    </source>
</evidence>
<dbReference type="InterPro" id="IPR005227">
    <property type="entry name" value="YqgF"/>
</dbReference>
<feature type="domain" description="YqgF/RNase H-like" evidence="6">
    <location>
        <begin position="6"/>
        <end position="103"/>
    </location>
</feature>
<keyword evidence="8" id="KW-1185">Reference proteome</keyword>
<dbReference type="PANTHER" id="PTHR33317">
    <property type="entry name" value="POLYNUCLEOTIDYL TRANSFERASE, RIBONUCLEASE H-LIKE SUPERFAMILY PROTEIN"/>
    <property type="match status" value="1"/>
</dbReference>
<evidence type="ECO:0000313" key="8">
    <source>
        <dbReference type="Proteomes" id="UP000264006"/>
    </source>
</evidence>
<keyword evidence="2 5" id="KW-0690">Ribosome biogenesis</keyword>